<dbReference type="SUPFAM" id="SSF52374">
    <property type="entry name" value="Nucleotidylyl transferase"/>
    <property type="match status" value="1"/>
</dbReference>
<evidence type="ECO:0000256" key="10">
    <source>
        <dbReference type="ARBA" id="ARBA00022917"/>
    </source>
</evidence>
<keyword evidence="11 13" id="KW-0030">Aminoacyl-tRNA synthetase</keyword>
<evidence type="ECO:0000256" key="9">
    <source>
        <dbReference type="ARBA" id="ARBA00022840"/>
    </source>
</evidence>
<comment type="similarity">
    <text evidence="2 13">Belongs to the class-I aminoacyl-tRNA synthetase family.</text>
</comment>
<keyword evidence="5 13" id="KW-0436">Ligase</keyword>
<evidence type="ECO:0000256" key="4">
    <source>
        <dbReference type="ARBA" id="ARBA00022490"/>
    </source>
</evidence>
<feature type="binding site" evidence="13">
    <location>
        <position position="240"/>
    </location>
    <ligand>
        <name>Zn(2+)</name>
        <dbReference type="ChEBI" id="CHEBI:29105"/>
    </ligand>
</feature>
<dbReference type="HAMAP" id="MF_00041">
    <property type="entry name" value="Cys_tRNA_synth"/>
    <property type="match status" value="1"/>
</dbReference>
<dbReference type="PANTHER" id="PTHR10890:SF3">
    <property type="entry name" value="CYSTEINE--TRNA LIGASE, CYTOPLASMIC"/>
    <property type="match status" value="1"/>
</dbReference>
<dbReference type="InterPro" id="IPR014729">
    <property type="entry name" value="Rossmann-like_a/b/a_fold"/>
</dbReference>
<keyword evidence="4 13" id="KW-0963">Cytoplasm</keyword>
<keyword evidence="9 13" id="KW-0067">ATP-binding</keyword>
<name>B0CAI4_ACAM1</name>
<keyword evidence="6 13" id="KW-0479">Metal-binding</keyword>
<dbReference type="SUPFAM" id="SSF47323">
    <property type="entry name" value="Anticodon-binding domain of a subclass of class I aminoacyl-tRNA synthetases"/>
    <property type="match status" value="1"/>
</dbReference>
<evidence type="ECO:0000256" key="12">
    <source>
        <dbReference type="ARBA" id="ARBA00047398"/>
    </source>
</evidence>
<keyword evidence="10 13" id="KW-0648">Protein biosynthesis</keyword>
<evidence type="ECO:0000313" key="15">
    <source>
        <dbReference type="EMBL" id="ABW29050.1"/>
    </source>
</evidence>
<dbReference type="GO" id="GO:0005829">
    <property type="term" value="C:cytosol"/>
    <property type="evidence" value="ECO:0007669"/>
    <property type="project" value="TreeGrafter"/>
</dbReference>
<comment type="subunit">
    <text evidence="3 13">Monomer.</text>
</comment>
<feature type="short sequence motif" description="'KMSKS' region" evidence="13">
    <location>
        <begin position="272"/>
        <end position="276"/>
    </location>
</feature>
<dbReference type="Pfam" id="PF01406">
    <property type="entry name" value="tRNA-synt_1e"/>
    <property type="match status" value="1"/>
</dbReference>
<keyword evidence="16" id="KW-1185">Reference proteome</keyword>
<dbReference type="KEGG" id="amr:AM1_4070"/>
<dbReference type="Pfam" id="PF23493">
    <property type="entry name" value="CysS_C"/>
    <property type="match status" value="1"/>
</dbReference>
<dbReference type="PRINTS" id="PR00983">
    <property type="entry name" value="TRNASYNTHCYS"/>
</dbReference>
<evidence type="ECO:0000313" key="16">
    <source>
        <dbReference type="Proteomes" id="UP000000268"/>
    </source>
</evidence>
<feature type="domain" description="Cysteinyl-tRNA synthetase class Ia DALR" evidence="14">
    <location>
        <begin position="375"/>
        <end position="445"/>
    </location>
</feature>
<dbReference type="Pfam" id="PF09190">
    <property type="entry name" value="DALR_2"/>
    <property type="match status" value="1"/>
</dbReference>
<feature type="short sequence motif" description="'HIGH' region" evidence="13">
    <location>
        <begin position="31"/>
        <end position="41"/>
    </location>
</feature>
<evidence type="ECO:0000256" key="11">
    <source>
        <dbReference type="ARBA" id="ARBA00023146"/>
    </source>
</evidence>
<dbReference type="InterPro" id="IPR032678">
    <property type="entry name" value="tRNA-synt_1_cat_dom"/>
</dbReference>
<dbReference type="NCBIfam" id="TIGR00435">
    <property type="entry name" value="cysS"/>
    <property type="match status" value="1"/>
</dbReference>
<dbReference type="EMBL" id="CP000828">
    <property type="protein sequence ID" value="ABW29050.1"/>
    <property type="molecule type" value="Genomic_DNA"/>
</dbReference>
<evidence type="ECO:0000256" key="3">
    <source>
        <dbReference type="ARBA" id="ARBA00011245"/>
    </source>
</evidence>
<dbReference type="PANTHER" id="PTHR10890">
    <property type="entry name" value="CYSTEINYL-TRNA SYNTHETASE"/>
    <property type="match status" value="1"/>
</dbReference>
<dbReference type="EC" id="6.1.1.16" evidence="13"/>
<dbReference type="GO" id="GO:0008270">
    <property type="term" value="F:zinc ion binding"/>
    <property type="evidence" value="ECO:0007669"/>
    <property type="project" value="UniProtKB-UniRule"/>
</dbReference>
<evidence type="ECO:0000256" key="1">
    <source>
        <dbReference type="ARBA" id="ARBA00004496"/>
    </source>
</evidence>
<dbReference type="STRING" id="329726.AM1_4070"/>
<comment type="subcellular location">
    <subcellularLocation>
        <location evidence="1 13">Cytoplasm</location>
    </subcellularLocation>
</comment>
<feature type="binding site" evidence="13">
    <location>
        <position position="29"/>
    </location>
    <ligand>
        <name>Zn(2+)</name>
        <dbReference type="ChEBI" id="CHEBI:29105"/>
    </ligand>
</feature>
<evidence type="ECO:0000256" key="5">
    <source>
        <dbReference type="ARBA" id="ARBA00022598"/>
    </source>
</evidence>
<dbReference type="InterPro" id="IPR009080">
    <property type="entry name" value="tRNAsynth_Ia_anticodon-bd"/>
</dbReference>
<keyword evidence="8 13" id="KW-0862">Zinc</keyword>
<accession>B0CAI4</accession>
<comment type="catalytic activity">
    <reaction evidence="12 13">
        <text>tRNA(Cys) + L-cysteine + ATP = L-cysteinyl-tRNA(Cys) + AMP + diphosphate</text>
        <dbReference type="Rhea" id="RHEA:17773"/>
        <dbReference type="Rhea" id="RHEA-COMP:9661"/>
        <dbReference type="Rhea" id="RHEA-COMP:9679"/>
        <dbReference type="ChEBI" id="CHEBI:30616"/>
        <dbReference type="ChEBI" id="CHEBI:33019"/>
        <dbReference type="ChEBI" id="CHEBI:35235"/>
        <dbReference type="ChEBI" id="CHEBI:78442"/>
        <dbReference type="ChEBI" id="CHEBI:78517"/>
        <dbReference type="ChEBI" id="CHEBI:456215"/>
        <dbReference type="EC" id="6.1.1.16"/>
    </reaction>
</comment>
<evidence type="ECO:0000256" key="2">
    <source>
        <dbReference type="ARBA" id="ARBA00005594"/>
    </source>
</evidence>
<dbReference type="eggNOG" id="COG0215">
    <property type="taxonomic scope" value="Bacteria"/>
</dbReference>
<dbReference type="InterPro" id="IPR015273">
    <property type="entry name" value="Cys-tRNA-synt_Ia_DALR"/>
</dbReference>
<feature type="binding site" evidence="13">
    <location>
        <position position="275"/>
    </location>
    <ligand>
        <name>ATP</name>
        <dbReference type="ChEBI" id="CHEBI:30616"/>
    </ligand>
</feature>
<dbReference type="InterPro" id="IPR015803">
    <property type="entry name" value="Cys-tRNA-ligase"/>
</dbReference>
<dbReference type="AlphaFoldDB" id="B0CAI4"/>
<dbReference type="GO" id="GO:0006423">
    <property type="term" value="P:cysteinyl-tRNA aminoacylation"/>
    <property type="evidence" value="ECO:0007669"/>
    <property type="project" value="UniProtKB-UniRule"/>
</dbReference>
<gene>
    <name evidence="13 15" type="primary">cysS</name>
    <name evidence="15" type="ordered locus">AM1_4070</name>
</gene>
<reference evidence="15 16" key="1">
    <citation type="journal article" date="2008" name="Proc. Natl. Acad. Sci. U.S.A.">
        <title>Niche adaptation and genome expansion in the chlorophyll d-producing cyanobacterium Acaryochloris marina.</title>
        <authorList>
            <person name="Swingley W.D."/>
            <person name="Chen M."/>
            <person name="Cheung P.C."/>
            <person name="Conrad A.L."/>
            <person name="Dejesa L.C."/>
            <person name="Hao J."/>
            <person name="Honchak B.M."/>
            <person name="Karbach L.E."/>
            <person name="Kurdoglu A."/>
            <person name="Lahiri S."/>
            <person name="Mastrian S.D."/>
            <person name="Miyashita H."/>
            <person name="Page L."/>
            <person name="Ramakrishna P."/>
            <person name="Satoh S."/>
            <person name="Sattley W.M."/>
            <person name="Shimada Y."/>
            <person name="Taylor H.L."/>
            <person name="Tomo T."/>
            <person name="Tsuchiya T."/>
            <person name="Wang Z.T."/>
            <person name="Raymond J."/>
            <person name="Mimuro M."/>
            <person name="Blankenship R.E."/>
            <person name="Touchman J.W."/>
        </authorList>
    </citation>
    <scope>NUCLEOTIDE SEQUENCE [LARGE SCALE GENOMIC DNA]</scope>
    <source>
        <strain evidence="16">MBIC 11017</strain>
    </source>
</reference>
<dbReference type="FunFam" id="3.40.50.620:FF:000009">
    <property type="entry name" value="Cysteine--tRNA ligase"/>
    <property type="match status" value="1"/>
</dbReference>
<dbReference type="GO" id="GO:0005524">
    <property type="term" value="F:ATP binding"/>
    <property type="evidence" value="ECO:0007669"/>
    <property type="project" value="UniProtKB-UniRule"/>
</dbReference>
<evidence type="ECO:0000256" key="8">
    <source>
        <dbReference type="ARBA" id="ARBA00022833"/>
    </source>
</evidence>
<dbReference type="RefSeq" id="WP_012164400.1">
    <property type="nucleotide sequence ID" value="NC_009925.1"/>
</dbReference>
<feature type="binding site" evidence="13">
    <location>
        <position position="215"/>
    </location>
    <ligand>
        <name>Zn(2+)</name>
        <dbReference type="ChEBI" id="CHEBI:29105"/>
    </ligand>
</feature>
<keyword evidence="7 13" id="KW-0547">Nucleotide-binding</keyword>
<evidence type="ECO:0000256" key="7">
    <source>
        <dbReference type="ARBA" id="ARBA00022741"/>
    </source>
</evidence>
<dbReference type="Gene3D" id="3.40.50.620">
    <property type="entry name" value="HUPs"/>
    <property type="match status" value="1"/>
</dbReference>
<dbReference type="SMART" id="SM00840">
    <property type="entry name" value="DALR_2"/>
    <property type="match status" value="1"/>
</dbReference>
<sequence>MPLQIYNTLSRTKEPFTTLEAGKVQFYCCGVTVYDYCHLGHARSYIVWDIVRRYLQWRGYDVTYVQNYTDIDDKILKRAAETGQDWQAVTQTFIQAYEADMARLNILAADAYPKATESIPAIINLIRDLETRGVAYAAQGDVYFAVERFPGYGKLSGRLLDQMEAGASGRVEQLEPAEQKKRHPLDFALWKATKPGEPSWDSPWGPGRPGWHIECSAMVNQCLGAEIDIHAGGSDLVFPHHENEIAQSEAGLTPRLARYWMHNGFVNVGGEKMSKSLGNFTTIRQLLDTPLPILAGKTLHPMALRLFVLQAQYRKPIDFTDDAIAAAQQSWQTLKEGLLFGYDYGAQLQWSDYTDPDFGNPANMRIPDPNVAVQRFQLAMDDDFNSPSGLVVLFELAKDLRKAGNILSHQGETSTTSEQLREQWQTLVCLAQVLGLEAQPDSDAASTDSEDGLSEQAIEALIEERQAARQAKNYAESDRIRDQLKAEGITLIDQAGGVTRWLRE</sequence>
<evidence type="ECO:0000259" key="14">
    <source>
        <dbReference type="SMART" id="SM00840"/>
    </source>
</evidence>
<dbReference type="Gene3D" id="1.20.120.1910">
    <property type="entry name" value="Cysteine-tRNA ligase, C-terminal anti-codon recognition domain"/>
    <property type="match status" value="1"/>
</dbReference>
<dbReference type="CDD" id="cd00672">
    <property type="entry name" value="CysRS_core"/>
    <property type="match status" value="1"/>
</dbReference>
<dbReference type="OrthoDB" id="9815130at2"/>
<organism evidence="15 16">
    <name type="scientific">Acaryochloris marina (strain MBIC 11017)</name>
    <dbReference type="NCBI Taxonomy" id="329726"/>
    <lineage>
        <taxon>Bacteria</taxon>
        <taxon>Bacillati</taxon>
        <taxon>Cyanobacteriota</taxon>
        <taxon>Cyanophyceae</taxon>
        <taxon>Acaryochloridales</taxon>
        <taxon>Acaryochloridaceae</taxon>
        <taxon>Acaryochloris</taxon>
    </lineage>
</organism>
<dbReference type="HOGENOM" id="CLU_013528_0_1_3"/>
<comment type="cofactor">
    <cofactor evidence="13">
        <name>Zn(2+)</name>
        <dbReference type="ChEBI" id="CHEBI:29105"/>
    </cofactor>
    <text evidence="13">Binds 1 zinc ion per subunit.</text>
</comment>
<protein>
    <recommendedName>
        <fullName evidence="13">Cysteine--tRNA ligase</fullName>
        <ecNumber evidence="13">6.1.1.16</ecNumber>
    </recommendedName>
    <alternativeName>
        <fullName evidence="13">Cysteinyl-tRNA synthetase</fullName>
        <shortName evidence="13">CysRS</shortName>
    </alternativeName>
</protein>
<evidence type="ECO:0000256" key="13">
    <source>
        <dbReference type="HAMAP-Rule" id="MF_00041"/>
    </source>
</evidence>
<dbReference type="Proteomes" id="UP000000268">
    <property type="component" value="Chromosome"/>
</dbReference>
<evidence type="ECO:0000256" key="6">
    <source>
        <dbReference type="ARBA" id="ARBA00022723"/>
    </source>
</evidence>
<dbReference type="InterPro" id="IPR024909">
    <property type="entry name" value="Cys-tRNA/MSH_ligase"/>
</dbReference>
<dbReference type="InterPro" id="IPR056411">
    <property type="entry name" value="CysS_C"/>
</dbReference>
<dbReference type="GO" id="GO:0004817">
    <property type="term" value="F:cysteine-tRNA ligase activity"/>
    <property type="evidence" value="ECO:0007669"/>
    <property type="project" value="UniProtKB-UniRule"/>
</dbReference>
<proteinExistence type="inferred from homology"/>
<feature type="binding site" evidence="13">
    <location>
        <position position="244"/>
    </location>
    <ligand>
        <name>Zn(2+)</name>
        <dbReference type="ChEBI" id="CHEBI:29105"/>
    </ligand>
</feature>